<accession>A0A1H5T3B8</accession>
<dbReference type="Proteomes" id="UP000236735">
    <property type="component" value="Unassembled WGS sequence"/>
</dbReference>
<organism evidence="1 2">
    <name type="scientific">Xylanibacter ruminicola</name>
    <name type="common">Prevotella ruminicola</name>
    <dbReference type="NCBI Taxonomy" id="839"/>
    <lineage>
        <taxon>Bacteria</taxon>
        <taxon>Pseudomonadati</taxon>
        <taxon>Bacteroidota</taxon>
        <taxon>Bacteroidia</taxon>
        <taxon>Bacteroidales</taxon>
        <taxon>Prevotellaceae</taxon>
        <taxon>Xylanibacter</taxon>
    </lineage>
</organism>
<proteinExistence type="predicted"/>
<dbReference type="AlphaFoldDB" id="A0A1H5T3B8"/>
<reference evidence="1 2" key="1">
    <citation type="submission" date="2016-10" db="EMBL/GenBank/DDBJ databases">
        <authorList>
            <person name="de Groot N.N."/>
        </authorList>
    </citation>
    <scope>NUCLEOTIDE SEQUENCE [LARGE SCALE GENOMIC DNA]</scope>
    <source>
        <strain evidence="1 2">AR32</strain>
    </source>
</reference>
<protein>
    <recommendedName>
        <fullName evidence="3">Peptidase MA superfamily protein</fullName>
    </recommendedName>
</protein>
<evidence type="ECO:0008006" key="3">
    <source>
        <dbReference type="Google" id="ProtNLM"/>
    </source>
</evidence>
<dbReference type="RefSeq" id="WP_103915241.1">
    <property type="nucleotide sequence ID" value="NZ_FNUV01000002.1"/>
</dbReference>
<name>A0A1H5T3B8_XYLRU</name>
<sequence>MHRQFMRVLLVDLLMSLVVTSSLYGQKLECNQMVVSLRPQSFGSDSIMNLHVELDLDTHQSSDTIMLFTNVRIGEPSVEGNGMLAPSYIKAYDYYNKEKTFITTYKNESGSAPFSDKQIITVMKGNVARVKVEYDVMGTFFFFDPIKENNKDDRTRIYAYCSEEESVFPTNVFVKDILVEAPDSFYALKSIKTSGNEESRIYIAFVSKSYVEPDTMKIGNLSLAFYNMKGDKPTLKNAVTRAMNKLGSIAPVNGDLDILRVLYRSGNWLAGHSLGRFCILDKDMKYESCVHEILHSIFDNRVSPNTKGRYFVSESLIEWLAQYLNEKRDTTKWGERPQISLYDLESDDTHTACLIYGYGPELLYEVADQVGMEPLAMNVIEFMLDNKGKEIDYNSFISFMRGRLPGNVVDMLDRKVRKI</sequence>
<dbReference type="EMBL" id="FNUV01000002">
    <property type="protein sequence ID" value="SEF57286.1"/>
    <property type="molecule type" value="Genomic_DNA"/>
</dbReference>
<evidence type="ECO:0000313" key="2">
    <source>
        <dbReference type="Proteomes" id="UP000236735"/>
    </source>
</evidence>
<evidence type="ECO:0000313" key="1">
    <source>
        <dbReference type="EMBL" id="SEF57286.1"/>
    </source>
</evidence>
<gene>
    <name evidence="1" type="ORF">SAMN05216354_0844</name>
</gene>